<dbReference type="PANTHER" id="PTHR10488">
    <property type="entry name" value="GLYCINE AMIDINOTRANSFERASE, MITOCHONDRIAL"/>
    <property type="match status" value="1"/>
</dbReference>
<accession>A0ABV8E4C3</accession>
<evidence type="ECO:0000256" key="2">
    <source>
        <dbReference type="ARBA" id="ARBA00022679"/>
    </source>
</evidence>
<dbReference type="InterPro" id="IPR033195">
    <property type="entry name" value="AmidinoTrfase"/>
</dbReference>
<name>A0ABV8E4C3_9HYPH</name>
<dbReference type="Proteomes" id="UP001595697">
    <property type="component" value="Unassembled WGS sequence"/>
</dbReference>
<comment type="caution">
    <text evidence="3">The sequence shown here is derived from an EMBL/GenBank/DDBJ whole genome shotgun (WGS) entry which is preliminary data.</text>
</comment>
<dbReference type="Gene3D" id="3.75.10.10">
    <property type="entry name" value="L-arginine/glycine Amidinotransferase, Chain A"/>
    <property type="match status" value="1"/>
</dbReference>
<dbReference type="RefSeq" id="WP_247262610.1">
    <property type="nucleotide sequence ID" value="NZ_JALJQZ010000059.1"/>
</dbReference>
<organism evidence="3 4">
    <name type="scientific">Rhizobium lemnae</name>
    <dbReference type="NCBI Taxonomy" id="1214924"/>
    <lineage>
        <taxon>Bacteria</taxon>
        <taxon>Pseudomonadati</taxon>
        <taxon>Pseudomonadota</taxon>
        <taxon>Alphaproteobacteria</taxon>
        <taxon>Hyphomicrobiales</taxon>
        <taxon>Rhizobiaceae</taxon>
        <taxon>Rhizobium/Agrobacterium group</taxon>
        <taxon>Rhizobium</taxon>
    </lineage>
</organism>
<evidence type="ECO:0008006" key="5">
    <source>
        <dbReference type="Google" id="ProtNLM"/>
    </source>
</evidence>
<evidence type="ECO:0000313" key="4">
    <source>
        <dbReference type="Proteomes" id="UP001595697"/>
    </source>
</evidence>
<comment type="similarity">
    <text evidence="1">Belongs to the amidinotransferase family.</text>
</comment>
<sequence length="368" mass="42172">MSDPECLVSSYTEWQPLEEVIIGHVFQIRTPVFDRSFQLFFSDNFHDGYFFSDPEFDLPNRFVEEGQEDLEEFSQILSDFGIKVRRPTNIFDGPTLFSTPYGWKGYASPALNVRDQCLIYGNTILETPPLVRTRFYENDQLKPLFYEYLKSGANWISAPRPIMTDNSFDDSYVRRTSPKNAGEAVSTVHDIGVEMMIDGAQCMRLGKDIIINVANKNHELGFKWLKRNLPDVRFHKICIADSHIDGRLVPLAPGKLLVDGRRIPSNDMLPPLLQTWDVIRVTEQELSKEAYQYEDISLASIAIDINVLSLDEKHVVVNKAATRMIKLLEKNGMIPVPVRFRHGRVLGGAFHCVTLDVRRRGDCEDYFT</sequence>
<gene>
    <name evidence="3" type="ORF">ACFOVS_03590</name>
</gene>
<protein>
    <recommendedName>
        <fullName evidence="5">Glycine amidinotransferase</fullName>
    </recommendedName>
</protein>
<keyword evidence="2" id="KW-0808">Transferase</keyword>
<proteinExistence type="inferred from homology"/>
<evidence type="ECO:0000313" key="3">
    <source>
        <dbReference type="EMBL" id="MFC3967226.1"/>
    </source>
</evidence>
<evidence type="ECO:0000256" key="1">
    <source>
        <dbReference type="ARBA" id="ARBA00006943"/>
    </source>
</evidence>
<dbReference type="EMBL" id="JBHSBD010000013">
    <property type="protein sequence ID" value="MFC3967226.1"/>
    <property type="molecule type" value="Genomic_DNA"/>
</dbReference>
<dbReference type="PANTHER" id="PTHR10488:SF1">
    <property type="entry name" value="GLYCINE AMIDINOTRANSFERASE, MITOCHONDRIAL"/>
    <property type="match status" value="1"/>
</dbReference>
<dbReference type="SUPFAM" id="SSF55909">
    <property type="entry name" value="Pentein"/>
    <property type="match status" value="1"/>
</dbReference>
<reference evidence="4" key="1">
    <citation type="journal article" date="2019" name="Int. J. Syst. Evol. Microbiol.">
        <title>The Global Catalogue of Microorganisms (GCM) 10K type strain sequencing project: providing services to taxonomists for standard genome sequencing and annotation.</title>
        <authorList>
            <consortium name="The Broad Institute Genomics Platform"/>
            <consortium name="The Broad Institute Genome Sequencing Center for Infectious Disease"/>
            <person name="Wu L."/>
            <person name="Ma J."/>
        </authorList>
    </citation>
    <scope>NUCLEOTIDE SEQUENCE [LARGE SCALE GENOMIC DNA]</scope>
    <source>
        <strain evidence="4">TBRC 5781</strain>
    </source>
</reference>
<keyword evidence="4" id="KW-1185">Reference proteome</keyword>